<dbReference type="InterPro" id="IPR006171">
    <property type="entry name" value="TOPRIM_dom"/>
</dbReference>
<dbReference type="CDD" id="cd03362">
    <property type="entry name" value="TOPRIM_TopoIA_TopoIII"/>
    <property type="match status" value="1"/>
</dbReference>
<dbReference type="PANTHER" id="PTHR11390">
    <property type="entry name" value="PROKARYOTIC DNA TOPOISOMERASE"/>
    <property type="match status" value="1"/>
</dbReference>
<evidence type="ECO:0000256" key="7">
    <source>
        <dbReference type="ARBA" id="ARBA00023125"/>
    </source>
</evidence>
<dbReference type="InterPro" id="IPR023406">
    <property type="entry name" value="Topo_IA_AS"/>
</dbReference>
<dbReference type="GO" id="GO:0006281">
    <property type="term" value="P:DNA repair"/>
    <property type="evidence" value="ECO:0007669"/>
    <property type="project" value="TreeGrafter"/>
</dbReference>
<keyword evidence="6" id="KW-0799">Topoisomerase</keyword>
<dbReference type="Gene3D" id="1.10.460.10">
    <property type="entry name" value="Topoisomerase I, domain 2"/>
    <property type="match status" value="1"/>
</dbReference>
<comment type="caution">
    <text evidence="12">The sequence shown here is derived from an EMBL/GenBank/DDBJ whole genome shotgun (WGS) entry which is preliminary data.</text>
</comment>
<evidence type="ECO:0000256" key="6">
    <source>
        <dbReference type="ARBA" id="ARBA00023029"/>
    </source>
</evidence>
<dbReference type="EMBL" id="VSSQ01000852">
    <property type="protein sequence ID" value="MPM02210.1"/>
    <property type="molecule type" value="Genomic_DNA"/>
</dbReference>
<evidence type="ECO:0000256" key="2">
    <source>
        <dbReference type="ARBA" id="ARBA00009446"/>
    </source>
</evidence>
<dbReference type="Gene3D" id="1.10.290.10">
    <property type="entry name" value="Topoisomerase I, domain 4"/>
    <property type="match status" value="1"/>
</dbReference>
<dbReference type="GO" id="GO:0046872">
    <property type="term" value="F:metal ion binding"/>
    <property type="evidence" value="ECO:0007669"/>
    <property type="project" value="UniProtKB-KW"/>
</dbReference>
<proteinExistence type="inferred from homology"/>
<dbReference type="InterPro" id="IPR000380">
    <property type="entry name" value="Topo_IA"/>
</dbReference>
<accession>A0A644WEF4</accession>
<dbReference type="GO" id="GO:0043597">
    <property type="term" value="C:cytoplasmic replication fork"/>
    <property type="evidence" value="ECO:0007669"/>
    <property type="project" value="TreeGrafter"/>
</dbReference>
<feature type="domain" description="Toprim" evidence="10">
    <location>
        <begin position="2"/>
        <end position="135"/>
    </location>
</feature>
<name>A0A644WEF4_9ZZZZ</name>
<dbReference type="InterPro" id="IPR003601">
    <property type="entry name" value="Topo_IA_2"/>
</dbReference>
<feature type="compositionally biased region" description="Basic and acidic residues" evidence="9">
    <location>
        <begin position="720"/>
        <end position="729"/>
    </location>
</feature>
<dbReference type="SUPFAM" id="SSF56712">
    <property type="entry name" value="Prokaryotic type I DNA topoisomerase"/>
    <property type="match status" value="1"/>
</dbReference>
<keyword evidence="8 12" id="KW-0413">Isomerase</keyword>
<dbReference type="InterPro" id="IPR013824">
    <property type="entry name" value="Topo_IA_cen_sub1"/>
</dbReference>
<dbReference type="InterPro" id="IPR013497">
    <property type="entry name" value="Topo_IA_cen"/>
</dbReference>
<comment type="catalytic activity">
    <reaction evidence="1">
        <text>ATP-independent breakage of single-stranded DNA, followed by passage and rejoining.</text>
        <dbReference type="EC" id="5.6.2.1"/>
    </reaction>
</comment>
<dbReference type="InterPro" id="IPR013826">
    <property type="entry name" value="Topo_IA_cen_sub3"/>
</dbReference>
<evidence type="ECO:0000256" key="3">
    <source>
        <dbReference type="ARBA" id="ARBA00012891"/>
    </source>
</evidence>
<gene>
    <name evidence="12" type="primary">topB_16</name>
    <name evidence="12" type="ORF">SDC9_48455</name>
</gene>
<dbReference type="InterPro" id="IPR013825">
    <property type="entry name" value="Topo_IA_cen_sub2"/>
</dbReference>
<feature type="region of interest" description="Disordered" evidence="9">
    <location>
        <begin position="720"/>
        <end position="774"/>
    </location>
</feature>
<evidence type="ECO:0000256" key="8">
    <source>
        <dbReference type="ARBA" id="ARBA00023235"/>
    </source>
</evidence>
<dbReference type="InterPro" id="IPR034144">
    <property type="entry name" value="TOPRIM_TopoIII"/>
</dbReference>
<feature type="domain" description="Topo IA-type catalytic" evidence="11">
    <location>
        <begin position="152"/>
        <end position="593"/>
    </location>
</feature>
<dbReference type="SMART" id="SM00436">
    <property type="entry name" value="TOP1Bc"/>
    <property type="match status" value="1"/>
</dbReference>
<evidence type="ECO:0000256" key="9">
    <source>
        <dbReference type="SAM" id="MobiDB-lite"/>
    </source>
</evidence>
<dbReference type="CDD" id="cd00186">
    <property type="entry name" value="TOP1Ac"/>
    <property type="match status" value="1"/>
</dbReference>
<evidence type="ECO:0000313" key="12">
    <source>
        <dbReference type="EMBL" id="MPM02210.1"/>
    </source>
</evidence>
<feature type="compositionally biased region" description="Polar residues" evidence="9">
    <location>
        <begin position="738"/>
        <end position="748"/>
    </location>
</feature>
<dbReference type="GO" id="GO:0003677">
    <property type="term" value="F:DNA binding"/>
    <property type="evidence" value="ECO:0007669"/>
    <property type="project" value="UniProtKB-KW"/>
</dbReference>
<dbReference type="PROSITE" id="PS50880">
    <property type="entry name" value="TOPRIM"/>
    <property type="match status" value="1"/>
</dbReference>
<keyword evidence="7" id="KW-0238">DNA-binding</keyword>
<comment type="similarity">
    <text evidence="2">Belongs to the type IA topoisomerase family.</text>
</comment>
<dbReference type="PANTHER" id="PTHR11390:SF21">
    <property type="entry name" value="DNA TOPOISOMERASE 3-ALPHA"/>
    <property type="match status" value="1"/>
</dbReference>
<dbReference type="PRINTS" id="PR00417">
    <property type="entry name" value="PRTPISMRASEI"/>
</dbReference>
<protein>
    <recommendedName>
        <fullName evidence="3">DNA topoisomerase</fullName>
        <ecNumber evidence="3">5.6.2.1</ecNumber>
    </recommendedName>
</protein>
<dbReference type="GO" id="GO:0006310">
    <property type="term" value="P:DNA recombination"/>
    <property type="evidence" value="ECO:0007669"/>
    <property type="project" value="TreeGrafter"/>
</dbReference>
<dbReference type="GO" id="GO:0006265">
    <property type="term" value="P:DNA topological change"/>
    <property type="evidence" value="ECO:0007669"/>
    <property type="project" value="InterPro"/>
</dbReference>
<dbReference type="Pfam" id="PF01131">
    <property type="entry name" value="Topoisom_bac"/>
    <property type="match status" value="1"/>
</dbReference>
<sequence length="774" mass="87635">MKKLVLAEKPSVGRELARVLNCYRRETGYIEGEHYIVTWALGHLVELAQPAAYSERYKRWSLRDLPMLPPVLQQEVIEQSKDQFSVVKSLFGRADIESVVIATDAGREGELVARWIMKLADYQGPAHRLWISSQTEGAIKEGFANLKDASLYDNLYKAAESRAAADWYVGMNVTRALTCHYDAKLSAGRVQTPTLALMTRREDEIEAFSGQFYWTLKADFTQFTASYYPSEDSIRITEEASAKEKESSLVGKTGRVVSLETVEKREQPPLAYDLTELQRDANNLLDFSAKQTLDVLQALYEQHKIVTYPRTDSRYITTDIVATLPQRLRSLQDTPFSPLCARFVKDGFRVDEERFVQDLQVTDHHAIIPTEQRVDLSRLSAQEKALWELIALRFLEVLSPDYEYRTTTLTAEVETCRFKTRLTIPVEQGWRSVAALIGKRSAQGSLGDEDEASPSLLRVKEGDAVTINSVKLRKLATAAPSRYTEATLLSAMEHAGRFVEDAKLKKRLTNGLGTPATRADMIEKLIQNHYIERVGKELVPTPKGRELVRLAPEELRSPELTGRWEERLGNIAEGKEDGDRFIQDIKQNASALVAQVIGSSDVFSPHFPDSKKCPYCKTPMMKVVDEIGQSHFLCQKLSCSYEEMEVKKRVPKPQAEKTTEPKKKVVVKVAPVEVDGVKKRVVLKKKPPVQSFSLPDEEASPAYTWETVIEVVRPSKLAYRTERNERSSDTRGGWKPPVQSQHMVDQTPSGGGSFADFLKANEERKRRDREKRRT</sequence>
<reference evidence="12" key="1">
    <citation type="submission" date="2019-08" db="EMBL/GenBank/DDBJ databases">
        <authorList>
            <person name="Kucharzyk K."/>
            <person name="Murdoch R.W."/>
            <person name="Higgins S."/>
            <person name="Loffler F."/>
        </authorList>
    </citation>
    <scope>NUCLEOTIDE SEQUENCE</scope>
</reference>
<dbReference type="AlphaFoldDB" id="A0A644WEF4"/>
<evidence type="ECO:0000256" key="5">
    <source>
        <dbReference type="ARBA" id="ARBA00022842"/>
    </source>
</evidence>
<dbReference type="InterPro" id="IPR023405">
    <property type="entry name" value="Topo_IA_core_domain"/>
</dbReference>
<dbReference type="Gene3D" id="3.40.50.140">
    <property type="match status" value="1"/>
</dbReference>
<dbReference type="Gene3D" id="2.70.20.10">
    <property type="entry name" value="Topoisomerase I, domain 3"/>
    <property type="match status" value="1"/>
</dbReference>
<dbReference type="Pfam" id="PF01751">
    <property type="entry name" value="Toprim"/>
    <property type="match status" value="1"/>
</dbReference>
<evidence type="ECO:0000259" key="11">
    <source>
        <dbReference type="PROSITE" id="PS52039"/>
    </source>
</evidence>
<evidence type="ECO:0000259" key="10">
    <source>
        <dbReference type="PROSITE" id="PS50880"/>
    </source>
</evidence>
<dbReference type="SMART" id="SM00493">
    <property type="entry name" value="TOPRIM"/>
    <property type="match status" value="1"/>
</dbReference>
<dbReference type="PROSITE" id="PS52039">
    <property type="entry name" value="TOPO_IA_2"/>
    <property type="match status" value="1"/>
</dbReference>
<keyword evidence="5" id="KW-0460">Magnesium</keyword>
<dbReference type="InterPro" id="IPR005738">
    <property type="entry name" value="TopoIII"/>
</dbReference>
<keyword evidence="4" id="KW-0479">Metal-binding</keyword>
<evidence type="ECO:0000256" key="4">
    <source>
        <dbReference type="ARBA" id="ARBA00022723"/>
    </source>
</evidence>
<dbReference type="NCBIfam" id="NF005829">
    <property type="entry name" value="PRK07726.1"/>
    <property type="match status" value="1"/>
</dbReference>
<dbReference type="EC" id="5.6.2.1" evidence="3"/>
<dbReference type="SMART" id="SM00437">
    <property type="entry name" value="TOP1Ac"/>
    <property type="match status" value="1"/>
</dbReference>
<dbReference type="PROSITE" id="PS00396">
    <property type="entry name" value="TOPO_IA_1"/>
    <property type="match status" value="1"/>
</dbReference>
<dbReference type="InterPro" id="IPR003602">
    <property type="entry name" value="Topo_IA_DNA-bd_dom"/>
</dbReference>
<organism evidence="12">
    <name type="scientific">bioreactor metagenome</name>
    <dbReference type="NCBI Taxonomy" id="1076179"/>
    <lineage>
        <taxon>unclassified sequences</taxon>
        <taxon>metagenomes</taxon>
        <taxon>ecological metagenomes</taxon>
    </lineage>
</organism>
<dbReference type="NCBIfam" id="TIGR01056">
    <property type="entry name" value="topB"/>
    <property type="match status" value="1"/>
</dbReference>
<evidence type="ECO:0000256" key="1">
    <source>
        <dbReference type="ARBA" id="ARBA00000213"/>
    </source>
</evidence>
<dbReference type="GO" id="GO:0003917">
    <property type="term" value="F:DNA topoisomerase type I (single strand cut, ATP-independent) activity"/>
    <property type="evidence" value="ECO:0007669"/>
    <property type="project" value="UniProtKB-EC"/>
</dbReference>